<sequence>MTDAFLATLQAALHGKYIVERELTAGGQSRLFLASDAELPRQVVIKLLPPELAGDVALTRFKREIAVLVKLQHPHIVPIIGMGATDQMMWYVMPYIAGASLEERLRAGALPIEQGLEVIDELSDALAHAHGIGVVHRDLKPANVLFQGRHAVLGDFGVAHARLEMMRSSSGASLSEMRKSLASAAGRLTDKGFAVGTPGYMAPEQFHADDPADARADVYALAMVGYETLTGRAPFSEYKGARLMVAHFTEMPAPAHEVRPEIPEAVSRVLEKGMAKEPADRYPDAGAFRDALVHSW</sequence>
<evidence type="ECO:0000256" key="2">
    <source>
        <dbReference type="ARBA" id="ARBA00022741"/>
    </source>
</evidence>
<reference evidence="6" key="1">
    <citation type="submission" date="2023-07" db="EMBL/GenBank/DDBJ databases">
        <authorList>
            <person name="Haufschild T."/>
            <person name="Kallscheuer N."/>
            <person name="Hammer J."/>
            <person name="Kohn T."/>
            <person name="Kabuu M."/>
            <person name="Jogler M."/>
            <person name="Wohfarth N."/>
            <person name="Heuer A."/>
            <person name="Rohde M."/>
            <person name="van Teeseling M.C.F."/>
            <person name="Jogler C."/>
        </authorList>
    </citation>
    <scope>NUCLEOTIDE SEQUENCE</scope>
    <source>
        <strain evidence="6">Strain 138</strain>
        <strain evidence="7">Strain 318</strain>
    </source>
</reference>
<dbReference type="PANTHER" id="PTHR43289:SF34">
    <property type="entry name" value="SERINE_THREONINE-PROTEIN KINASE YBDM-RELATED"/>
    <property type="match status" value="1"/>
</dbReference>
<dbReference type="GO" id="GO:0005524">
    <property type="term" value="F:ATP binding"/>
    <property type="evidence" value="ECO:0007669"/>
    <property type="project" value="UniProtKB-KW"/>
</dbReference>
<dbReference type="EMBL" id="CP130612">
    <property type="protein sequence ID" value="WKW13021.1"/>
    <property type="molecule type" value="Genomic_DNA"/>
</dbReference>
<organism evidence="6">
    <name type="scientific">Pseudogemmatithrix spongiicola</name>
    <dbReference type="NCBI Taxonomy" id="3062599"/>
    <lineage>
        <taxon>Bacteria</taxon>
        <taxon>Pseudomonadati</taxon>
        <taxon>Gemmatimonadota</taxon>
        <taxon>Gemmatimonadia</taxon>
        <taxon>Gemmatimonadales</taxon>
        <taxon>Gemmatimonadaceae</taxon>
        <taxon>Pseudogemmatithrix</taxon>
    </lineage>
</organism>
<feature type="domain" description="Protein kinase" evidence="5">
    <location>
        <begin position="17"/>
        <end position="296"/>
    </location>
</feature>
<dbReference type="GO" id="GO:0004674">
    <property type="term" value="F:protein serine/threonine kinase activity"/>
    <property type="evidence" value="ECO:0007669"/>
    <property type="project" value="TreeGrafter"/>
</dbReference>
<evidence type="ECO:0000313" key="7">
    <source>
        <dbReference type="EMBL" id="WKW15927.1"/>
    </source>
</evidence>
<name>A0AA49JVY9_9BACT</name>
<dbReference type="EMBL" id="CP130613">
    <property type="protein sequence ID" value="WKW15927.1"/>
    <property type="molecule type" value="Genomic_DNA"/>
</dbReference>
<dbReference type="KEGG" id="pspc:Strain318_002334"/>
<accession>A0AA49JVY9</accession>
<evidence type="ECO:0000313" key="8">
    <source>
        <dbReference type="Proteomes" id="UP001229955"/>
    </source>
</evidence>
<protein>
    <submittedName>
        <fullName evidence="6">Serine/threonine-protein kinase</fullName>
    </submittedName>
</protein>
<keyword evidence="8" id="KW-1185">Reference proteome</keyword>
<evidence type="ECO:0000256" key="3">
    <source>
        <dbReference type="ARBA" id="ARBA00022777"/>
    </source>
</evidence>
<keyword evidence="1" id="KW-0808">Transferase</keyword>
<evidence type="ECO:0000259" key="5">
    <source>
        <dbReference type="PROSITE" id="PS50011"/>
    </source>
</evidence>
<evidence type="ECO:0000256" key="1">
    <source>
        <dbReference type="ARBA" id="ARBA00022679"/>
    </source>
</evidence>
<gene>
    <name evidence="6" type="ORF">Strain138_002335</name>
    <name evidence="7" type="ORF">Strain318_002334</name>
</gene>
<keyword evidence="4" id="KW-0067">ATP-binding</keyword>
<dbReference type="PIRSF" id="PIRSF000654">
    <property type="entry name" value="Integrin-linked_kinase"/>
    <property type="match status" value="1"/>
</dbReference>
<dbReference type="InterPro" id="IPR011009">
    <property type="entry name" value="Kinase-like_dom_sf"/>
</dbReference>
<keyword evidence="3 6" id="KW-0418">Kinase</keyword>
<dbReference type="PANTHER" id="PTHR43289">
    <property type="entry name" value="MITOGEN-ACTIVATED PROTEIN KINASE KINASE KINASE 20-RELATED"/>
    <property type="match status" value="1"/>
</dbReference>
<dbReference type="PROSITE" id="PS50011">
    <property type="entry name" value="PROTEIN_KINASE_DOM"/>
    <property type="match status" value="1"/>
</dbReference>
<dbReference type="Gene3D" id="1.10.510.10">
    <property type="entry name" value="Transferase(Phosphotransferase) domain 1"/>
    <property type="match status" value="1"/>
</dbReference>
<dbReference type="Proteomes" id="UP001229955">
    <property type="component" value="Chromosome"/>
</dbReference>
<evidence type="ECO:0000313" key="6">
    <source>
        <dbReference type="EMBL" id="WKW13021.1"/>
    </source>
</evidence>
<dbReference type="CDD" id="cd14014">
    <property type="entry name" value="STKc_PknB_like"/>
    <property type="match status" value="1"/>
</dbReference>
<dbReference type="SUPFAM" id="SSF56112">
    <property type="entry name" value="Protein kinase-like (PK-like)"/>
    <property type="match status" value="1"/>
</dbReference>
<evidence type="ECO:0000256" key="4">
    <source>
        <dbReference type="ARBA" id="ARBA00022840"/>
    </source>
</evidence>
<dbReference type="RefSeq" id="WP_367885884.1">
    <property type="nucleotide sequence ID" value="NZ_CP130612.1"/>
</dbReference>
<proteinExistence type="predicted"/>
<dbReference type="Pfam" id="PF00069">
    <property type="entry name" value="Pkinase"/>
    <property type="match status" value="1"/>
</dbReference>
<keyword evidence="2" id="KW-0547">Nucleotide-binding</keyword>
<dbReference type="PROSITE" id="PS00108">
    <property type="entry name" value="PROTEIN_KINASE_ST"/>
    <property type="match status" value="1"/>
</dbReference>
<dbReference type="InterPro" id="IPR008271">
    <property type="entry name" value="Ser/Thr_kinase_AS"/>
</dbReference>
<dbReference type="AlphaFoldDB" id="A0AA49JVY9"/>
<dbReference type="Gene3D" id="3.30.200.20">
    <property type="entry name" value="Phosphorylase Kinase, domain 1"/>
    <property type="match status" value="1"/>
</dbReference>
<dbReference type="SMART" id="SM00220">
    <property type="entry name" value="S_TKc"/>
    <property type="match status" value="1"/>
</dbReference>
<accession>A0AA49Q8B7</accession>
<dbReference type="InterPro" id="IPR000719">
    <property type="entry name" value="Prot_kinase_dom"/>
</dbReference>